<protein>
    <submittedName>
        <fullName evidence="1">Uncharacterized protein</fullName>
    </submittedName>
</protein>
<reference evidence="2" key="1">
    <citation type="journal article" date="2019" name="Int. J. Syst. Evol. Microbiol.">
        <title>The Global Catalogue of Microorganisms (GCM) 10K type strain sequencing project: providing services to taxonomists for standard genome sequencing and annotation.</title>
        <authorList>
            <consortium name="The Broad Institute Genomics Platform"/>
            <consortium name="The Broad Institute Genome Sequencing Center for Infectious Disease"/>
            <person name="Wu L."/>
            <person name="Ma J."/>
        </authorList>
    </citation>
    <scope>NUCLEOTIDE SEQUENCE [LARGE SCALE GENOMIC DNA]</scope>
    <source>
        <strain evidence="2">WLHS5</strain>
    </source>
</reference>
<dbReference type="EMBL" id="JBHTCJ010000008">
    <property type="protein sequence ID" value="MFC7343218.1"/>
    <property type="molecule type" value="Genomic_DNA"/>
</dbReference>
<sequence length="66" mass="7506">MMIDEHGAAGGSARRSASLAVVLREAQWELDRVAFRLPRNEVSRAERHRLAGRLAELAELLRHWES</sequence>
<dbReference type="Proteomes" id="UP001596504">
    <property type="component" value="Unassembled WGS sequence"/>
</dbReference>
<proteinExistence type="predicted"/>
<organism evidence="1 2">
    <name type="scientific">Saccharopolyspora griseoalba</name>
    <dbReference type="NCBI Taxonomy" id="1431848"/>
    <lineage>
        <taxon>Bacteria</taxon>
        <taxon>Bacillati</taxon>
        <taxon>Actinomycetota</taxon>
        <taxon>Actinomycetes</taxon>
        <taxon>Pseudonocardiales</taxon>
        <taxon>Pseudonocardiaceae</taxon>
        <taxon>Saccharopolyspora</taxon>
    </lineage>
</organism>
<keyword evidence="2" id="KW-1185">Reference proteome</keyword>
<gene>
    <name evidence="1" type="ORF">ACFQRI_17595</name>
</gene>
<dbReference type="RefSeq" id="WP_380669879.1">
    <property type="nucleotide sequence ID" value="NZ_JBHTCJ010000008.1"/>
</dbReference>
<evidence type="ECO:0000313" key="2">
    <source>
        <dbReference type="Proteomes" id="UP001596504"/>
    </source>
</evidence>
<accession>A0ABW2LLA3</accession>
<name>A0ABW2LLA3_9PSEU</name>
<evidence type="ECO:0000313" key="1">
    <source>
        <dbReference type="EMBL" id="MFC7343218.1"/>
    </source>
</evidence>
<comment type="caution">
    <text evidence="1">The sequence shown here is derived from an EMBL/GenBank/DDBJ whole genome shotgun (WGS) entry which is preliminary data.</text>
</comment>